<keyword evidence="3" id="KW-1185">Reference proteome</keyword>
<dbReference type="EMBL" id="QQXK01000004">
    <property type="protein sequence ID" value="RII43254.1"/>
    <property type="molecule type" value="Genomic_DNA"/>
</dbReference>
<keyword evidence="1" id="KW-0472">Membrane</keyword>
<evidence type="ECO:0008006" key="4">
    <source>
        <dbReference type="Google" id="ProtNLM"/>
    </source>
</evidence>
<keyword evidence="1" id="KW-1133">Transmembrane helix</keyword>
<evidence type="ECO:0000313" key="3">
    <source>
        <dbReference type="Proteomes" id="UP000265419"/>
    </source>
</evidence>
<dbReference type="RefSeq" id="WP_119423626.1">
    <property type="nucleotide sequence ID" value="NZ_QQXK01000004.1"/>
</dbReference>
<name>A0A399JDG5_9MICC</name>
<dbReference type="Proteomes" id="UP000265419">
    <property type="component" value="Unassembled WGS sequence"/>
</dbReference>
<evidence type="ECO:0000256" key="1">
    <source>
        <dbReference type="SAM" id="Phobius"/>
    </source>
</evidence>
<keyword evidence="1" id="KW-0812">Transmembrane</keyword>
<comment type="caution">
    <text evidence="2">The sequence shown here is derived from an EMBL/GenBank/DDBJ whole genome shotgun (WGS) entry which is preliminary data.</text>
</comment>
<accession>A0A399JDG5</accession>
<reference evidence="2 3" key="1">
    <citation type="submission" date="2018-07" db="EMBL/GenBank/DDBJ databases">
        <title>Arthrobacter sp. nov., isolated from raw cow's milk with high bacterial count.</title>
        <authorList>
            <person name="Hahne J."/>
            <person name="Isele D."/>
            <person name="Lipski A."/>
        </authorList>
    </citation>
    <scope>NUCLEOTIDE SEQUENCE [LARGE SCALE GENOMIC DNA]</scope>
    <source>
        <strain evidence="2 3">JZ R-35</strain>
    </source>
</reference>
<evidence type="ECO:0000313" key="2">
    <source>
        <dbReference type="EMBL" id="RII43254.1"/>
    </source>
</evidence>
<feature type="transmembrane region" description="Helical" evidence="1">
    <location>
        <begin position="12"/>
        <end position="37"/>
    </location>
</feature>
<gene>
    <name evidence="2" type="ORF">DWB68_02805</name>
</gene>
<feature type="transmembrane region" description="Helical" evidence="1">
    <location>
        <begin position="67"/>
        <end position="89"/>
    </location>
</feature>
<protein>
    <recommendedName>
        <fullName evidence="4">Alkaline shock response membrane anchor protein AmaP</fullName>
    </recommendedName>
</protein>
<organism evidence="2 3">
    <name type="scientific">Galactobacter valiniphilus</name>
    <dbReference type="NCBI Taxonomy" id="2676122"/>
    <lineage>
        <taxon>Bacteria</taxon>
        <taxon>Bacillati</taxon>
        <taxon>Actinomycetota</taxon>
        <taxon>Actinomycetes</taxon>
        <taxon>Micrococcales</taxon>
        <taxon>Micrococcaceae</taxon>
        <taxon>Galactobacter</taxon>
    </lineage>
</organism>
<sequence length="205" mass="22022">MNRTPRTLNRVLLGLLGLLCVAAGAHLVLVCLVPAYAGWVKGVLAEVDASRLTLMNDTRSPGRDASWLWLGLAVLAAVVLVLLVVWALVQGRGRVTLFSREAVREGDGRGVVEIAAAVPEQLLRQALTQRPDVLRVSISAWDQPGEAAGLRIKLQPRAGADPLRLVEDVDALVETLDERLGLRGPVVLELVSGARARLASAERVR</sequence>
<dbReference type="AlphaFoldDB" id="A0A399JDG5"/>
<proteinExistence type="predicted"/>